<dbReference type="WBParaSite" id="ACOC_0000095601-mRNA-1">
    <property type="protein sequence ID" value="ACOC_0000095601-mRNA-1"/>
    <property type="gene ID" value="ACOC_0000095601"/>
</dbReference>
<feature type="domain" description="Cell morphogenesis central region" evidence="2">
    <location>
        <begin position="643"/>
        <end position="700"/>
    </location>
</feature>
<dbReference type="GO" id="GO:0005938">
    <property type="term" value="C:cell cortex"/>
    <property type="evidence" value="ECO:0007669"/>
    <property type="project" value="TreeGrafter"/>
</dbReference>
<evidence type="ECO:0000313" key="3">
    <source>
        <dbReference type="WBParaSite" id="ACOC_0000095601-mRNA-1"/>
    </source>
</evidence>
<accession>A0A0R3PBA9</accession>
<dbReference type="GO" id="GO:0000902">
    <property type="term" value="P:cell morphogenesis"/>
    <property type="evidence" value="ECO:0007669"/>
    <property type="project" value="InterPro"/>
</dbReference>
<name>A0A0R3PBA9_ANGCS</name>
<dbReference type="GO" id="GO:0031175">
    <property type="term" value="P:neuron projection development"/>
    <property type="evidence" value="ECO:0007669"/>
    <property type="project" value="TreeGrafter"/>
</dbReference>
<dbReference type="GO" id="GO:0030427">
    <property type="term" value="C:site of polarized growth"/>
    <property type="evidence" value="ECO:0007669"/>
    <property type="project" value="TreeGrafter"/>
</dbReference>
<dbReference type="AlphaFoldDB" id="A0A0R3PBA9"/>
<dbReference type="InterPro" id="IPR039867">
    <property type="entry name" value="Furry/Tao3/Mor2"/>
</dbReference>
<reference evidence="3" key="1">
    <citation type="submission" date="2017-02" db="UniProtKB">
        <authorList>
            <consortium name="WormBaseParasite"/>
        </authorList>
    </citation>
    <scope>IDENTIFICATION</scope>
</reference>
<protein>
    <submittedName>
        <fullName evidence="3">Rap-GAP domain-containing protein</fullName>
    </submittedName>
</protein>
<organism evidence="3">
    <name type="scientific">Angiostrongylus costaricensis</name>
    <name type="common">Nematode worm</name>
    <dbReference type="NCBI Taxonomy" id="334426"/>
    <lineage>
        <taxon>Eukaryota</taxon>
        <taxon>Metazoa</taxon>
        <taxon>Ecdysozoa</taxon>
        <taxon>Nematoda</taxon>
        <taxon>Chromadorea</taxon>
        <taxon>Rhabditida</taxon>
        <taxon>Rhabditina</taxon>
        <taxon>Rhabditomorpha</taxon>
        <taxon>Strongyloidea</taxon>
        <taxon>Metastrongylidae</taxon>
        <taxon>Angiostrongylus</taxon>
    </lineage>
</organism>
<evidence type="ECO:0000256" key="1">
    <source>
        <dbReference type="SAM" id="SignalP"/>
    </source>
</evidence>
<dbReference type="PANTHER" id="PTHR12295">
    <property type="entry name" value="FURRY-RELATED"/>
    <property type="match status" value="1"/>
</dbReference>
<evidence type="ECO:0000259" key="2">
    <source>
        <dbReference type="Pfam" id="PF14228"/>
    </source>
</evidence>
<feature type="domain" description="Cell morphogenesis central region" evidence="2">
    <location>
        <begin position="402"/>
        <end position="526"/>
    </location>
</feature>
<sequence length="787" mass="88683">LTSVWSRNFFFLHLVVAQYIHGDRSYFSNPQNENRASLLRGSKSKASSVCGEALSQEGCLSLWQKYLVLCCAFAPSPNNHSSFVFRSFSPTSSMETDVLKSVPSSLRVSSRTPSTTSTTSLSQLFTKVAAMLRWENMTDIRDSVLETNVRRRKRKDLLRLQLIRIIEVAVFRGLLECTMLDANGTLNSLLLDFVDSMRANLENDLVDRDIAVVTMMRLHFSKLVAVLIDGVGTNNRTNLIPDEKKQSLFYLFTGWCSRTIAADKKIHENEVGSYVEQKATLAMTRLLMCGRIFEMQKSIGEDGYLYGWLEKLVSSANATMQEEVEEMLALMLELNESSQLLDWLMSQSYSQPNLVAANSSSAVVPPQLASIASIGSTSTSAQLKSQIMSRPHNHCFPIDQQSVCRNLANSYPHLTITIFSEVSYRLEGARIQNRTYLLSLLLPWIENIELVDPAVGEDCWEGPRGWGSEEATHLLLNNLMYLTVYLAPDHENEIAELWRALALSFPANLPVILNYLYIVTVLSCDTFLPYAKRISVTLAGVVGNRIAALLLEQLTMSFDSSRLILERFDRAPYYRWKDDVETKKDSVVEVSLPVRQSPLGDRLREPSENTSKEGVRLLPMPAYSGYYSKLCKYLPPTTQPVQFFTRSQVSLLLICDIIRTSSDVDWNEATPRIFHTAVLSLDSLRPALCRHARQIIINISLLHADKDTLAHVSAMLLKHQMCRSTSDDNKFKTPPTSFCDPEVPRGISPTFARVANEEYRNLLLNSNTLFSSQSDLIMALVFCLSEK</sequence>
<feature type="chain" id="PRO_5006446166" evidence="1">
    <location>
        <begin position="18"/>
        <end position="787"/>
    </location>
</feature>
<keyword evidence="1" id="KW-0732">Signal</keyword>
<dbReference type="Pfam" id="PF14228">
    <property type="entry name" value="MOR2-PAG1_mid"/>
    <property type="match status" value="2"/>
</dbReference>
<dbReference type="PANTHER" id="PTHR12295:SF30">
    <property type="entry name" value="PROTEIN FURRY"/>
    <property type="match status" value="1"/>
</dbReference>
<feature type="signal peptide" evidence="1">
    <location>
        <begin position="1"/>
        <end position="17"/>
    </location>
</feature>
<proteinExistence type="predicted"/>
<dbReference type="InterPro" id="IPR029473">
    <property type="entry name" value="MOR2-PAG1_mid"/>
</dbReference>